<dbReference type="Proteomes" id="UP000479773">
    <property type="component" value="Unassembled WGS sequence"/>
</dbReference>
<organism evidence="8 9">
    <name type="scientific">Bacteroides fragilis</name>
    <dbReference type="NCBI Taxonomy" id="817"/>
    <lineage>
        <taxon>Bacteria</taxon>
        <taxon>Pseudomonadati</taxon>
        <taxon>Bacteroidota</taxon>
        <taxon>Bacteroidia</taxon>
        <taxon>Bacteroidales</taxon>
        <taxon>Bacteroidaceae</taxon>
        <taxon>Bacteroides</taxon>
    </lineage>
</organism>
<dbReference type="GO" id="GO:0047355">
    <property type="term" value="F:CDP-glycerol glycerophosphotransferase activity"/>
    <property type="evidence" value="ECO:0007669"/>
    <property type="project" value="InterPro"/>
</dbReference>
<gene>
    <name evidence="8" type="ORF">F3B44_00115</name>
</gene>
<evidence type="ECO:0000256" key="7">
    <source>
        <dbReference type="SAM" id="Phobius"/>
    </source>
</evidence>
<evidence type="ECO:0000256" key="6">
    <source>
        <dbReference type="ARBA" id="ARBA00023136"/>
    </source>
</evidence>
<dbReference type="GO" id="GO:0019350">
    <property type="term" value="P:teichoic acid biosynthetic process"/>
    <property type="evidence" value="ECO:0007669"/>
    <property type="project" value="UniProtKB-KW"/>
</dbReference>
<keyword evidence="4" id="KW-0808">Transferase</keyword>
<dbReference type="EMBL" id="VWEQ01000001">
    <property type="protein sequence ID" value="KAA4756195.1"/>
    <property type="molecule type" value="Genomic_DNA"/>
</dbReference>
<accession>A0A5M5P9C9</accession>
<evidence type="ECO:0000256" key="3">
    <source>
        <dbReference type="ARBA" id="ARBA00022475"/>
    </source>
</evidence>
<dbReference type="InterPro" id="IPR007554">
    <property type="entry name" value="Glycerophosphate_synth"/>
</dbReference>
<keyword evidence="7" id="KW-1133">Transmembrane helix</keyword>
<evidence type="ECO:0000256" key="4">
    <source>
        <dbReference type="ARBA" id="ARBA00022679"/>
    </source>
</evidence>
<keyword evidence="6 7" id="KW-0472">Membrane</keyword>
<evidence type="ECO:0000256" key="2">
    <source>
        <dbReference type="ARBA" id="ARBA00010488"/>
    </source>
</evidence>
<evidence type="ECO:0000313" key="9">
    <source>
        <dbReference type="Proteomes" id="UP000479773"/>
    </source>
</evidence>
<dbReference type="PANTHER" id="PTHR37316">
    <property type="entry name" value="TEICHOIC ACID GLYCEROL-PHOSPHATE PRIMASE"/>
    <property type="match status" value="1"/>
</dbReference>
<keyword evidence="7" id="KW-0812">Transmembrane</keyword>
<name>A0A5M5P9C9_BACFG</name>
<comment type="subcellular location">
    <subcellularLocation>
        <location evidence="1">Cell membrane</location>
        <topology evidence="1">Peripheral membrane protein</topology>
    </subcellularLocation>
</comment>
<dbReference type="Pfam" id="PF04464">
    <property type="entry name" value="Glyphos_transf"/>
    <property type="match status" value="1"/>
</dbReference>
<dbReference type="InterPro" id="IPR043148">
    <property type="entry name" value="TagF_C"/>
</dbReference>
<sequence length="392" mass="46571">MNKLFILRKIIAAVFYYIFTSIIPKNKRLWVFGSWKGKTFSDNAKEFFIYVNRHHPEINAVWIAKNMSVYNEVKSLGYNVELYDKIKTKWLVARASANIQTESNQDTGSYRVCGTKVIQLFHGYGAVKEAYLYPEMSNIKKFIVKIYAENHSTSYWMVPSEYFVKRTPILFDNNPQKIYITGQPRIDLLLSQKRVPYFENIKVKNSGIKLIFYAPTHRDYAVSDKVDFTLESWVRFNEYCQENNYFLFFKPHPLELIKYIDDFYKFSNVFLLINDMIDCTNDPYEYMHYFDMMISDYSSISTDFLVFDRPIIHFMYDMDSFESKNFTLDALDTFISGPICRSWNDLFEKINEAFIDDKYKNIRKKARSNAFAYVDNHNCERVFNEVVKIVAL</sequence>
<dbReference type="Gene3D" id="3.40.50.11820">
    <property type="match status" value="1"/>
</dbReference>
<dbReference type="InterPro" id="IPR043149">
    <property type="entry name" value="TagF_N"/>
</dbReference>
<dbReference type="SUPFAM" id="SSF53756">
    <property type="entry name" value="UDP-Glycosyltransferase/glycogen phosphorylase"/>
    <property type="match status" value="1"/>
</dbReference>
<dbReference type="GO" id="GO:0005886">
    <property type="term" value="C:plasma membrane"/>
    <property type="evidence" value="ECO:0007669"/>
    <property type="project" value="UniProtKB-SubCell"/>
</dbReference>
<feature type="transmembrane region" description="Helical" evidence="7">
    <location>
        <begin position="6"/>
        <end position="23"/>
    </location>
</feature>
<dbReference type="InterPro" id="IPR051612">
    <property type="entry name" value="Teichoic_Acid_Biosynth"/>
</dbReference>
<evidence type="ECO:0000313" key="8">
    <source>
        <dbReference type="EMBL" id="KAA4756195.1"/>
    </source>
</evidence>
<proteinExistence type="inferred from homology"/>
<evidence type="ECO:0000256" key="5">
    <source>
        <dbReference type="ARBA" id="ARBA00022944"/>
    </source>
</evidence>
<comment type="caution">
    <text evidence="8">The sequence shown here is derived from an EMBL/GenBank/DDBJ whole genome shotgun (WGS) entry which is preliminary data.</text>
</comment>
<dbReference type="AlphaFoldDB" id="A0A5M5P9C9"/>
<evidence type="ECO:0000256" key="1">
    <source>
        <dbReference type="ARBA" id="ARBA00004202"/>
    </source>
</evidence>
<comment type="similarity">
    <text evidence="2">Belongs to the CDP-glycerol glycerophosphotransferase family.</text>
</comment>
<evidence type="ECO:0008006" key="10">
    <source>
        <dbReference type="Google" id="ProtNLM"/>
    </source>
</evidence>
<dbReference type="PANTHER" id="PTHR37316:SF3">
    <property type="entry name" value="TEICHOIC ACID GLYCEROL-PHOSPHATE TRANSFERASE"/>
    <property type="match status" value="1"/>
</dbReference>
<keyword evidence="5" id="KW-0777">Teichoic acid biosynthesis</keyword>
<keyword evidence="3" id="KW-1003">Cell membrane</keyword>
<protein>
    <recommendedName>
        <fullName evidence="10">CDP-glycerol:poly(Glycerophosphate) glycerophosphotransferase</fullName>
    </recommendedName>
</protein>
<reference evidence="8 9" key="1">
    <citation type="journal article" date="2019" name="Nat. Med.">
        <title>A library of human gut bacterial isolates paired with longitudinal multiomics data enables mechanistic microbiome research.</title>
        <authorList>
            <person name="Poyet M."/>
            <person name="Groussin M."/>
            <person name="Gibbons S.M."/>
            <person name="Avila-Pacheco J."/>
            <person name="Jiang X."/>
            <person name="Kearney S.M."/>
            <person name="Perrotta A.R."/>
            <person name="Berdy B."/>
            <person name="Zhao S."/>
            <person name="Lieberman T.D."/>
            <person name="Swanson P.K."/>
            <person name="Smith M."/>
            <person name="Roesemann S."/>
            <person name="Alexander J.E."/>
            <person name="Rich S.A."/>
            <person name="Livny J."/>
            <person name="Vlamakis H."/>
            <person name="Clish C."/>
            <person name="Bullock K."/>
            <person name="Deik A."/>
            <person name="Scott J."/>
            <person name="Pierce K.A."/>
            <person name="Xavier R.J."/>
            <person name="Alm E.J."/>
        </authorList>
    </citation>
    <scope>NUCLEOTIDE SEQUENCE [LARGE SCALE GENOMIC DNA]</scope>
    <source>
        <strain evidence="8 9">BIOML-A106</strain>
    </source>
</reference>
<dbReference type="Gene3D" id="3.40.50.12580">
    <property type="match status" value="1"/>
</dbReference>